<accession>D8U3Q1</accession>
<dbReference type="Pfam" id="PF14934">
    <property type="entry name" value="TMEM254"/>
    <property type="match status" value="1"/>
</dbReference>
<reference evidence="2 3" key="1">
    <citation type="journal article" date="2010" name="Science">
        <title>Genomic analysis of organismal complexity in the multicellular green alga Volvox carteri.</title>
        <authorList>
            <person name="Prochnik S.E."/>
            <person name="Umen J."/>
            <person name="Nedelcu A.M."/>
            <person name="Hallmann A."/>
            <person name="Miller S.M."/>
            <person name="Nishii I."/>
            <person name="Ferris P."/>
            <person name="Kuo A."/>
            <person name="Mitros T."/>
            <person name="Fritz-Laylin L.K."/>
            <person name="Hellsten U."/>
            <person name="Chapman J."/>
            <person name="Simakov O."/>
            <person name="Rensing S.A."/>
            <person name="Terry A."/>
            <person name="Pangilinan J."/>
            <person name="Kapitonov V."/>
            <person name="Jurka J."/>
            <person name="Salamov A."/>
            <person name="Shapiro H."/>
            <person name="Schmutz J."/>
            <person name="Grimwood J."/>
            <person name="Lindquist E."/>
            <person name="Lucas S."/>
            <person name="Grigoriev I.V."/>
            <person name="Schmitt R."/>
            <person name="Kirk D."/>
            <person name="Rokhsar D.S."/>
        </authorList>
    </citation>
    <scope>NUCLEOTIDE SEQUENCE [LARGE SCALE GENOMIC DNA]</scope>
    <source>
        <strain evidence="3">f. Nagariensis / Eve</strain>
    </source>
</reference>
<dbReference type="KEGG" id="vcn:VOLCADRAFT_94026"/>
<dbReference type="EMBL" id="GL378356">
    <property type="protein sequence ID" value="EFJ45648.1"/>
    <property type="molecule type" value="Genomic_DNA"/>
</dbReference>
<proteinExistence type="predicted"/>
<dbReference type="RefSeq" id="XP_002953338.1">
    <property type="nucleotide sequence ID" value="XM_002953292.1"/>
</dbReference>
<keyword evidence="1" id="KW-0812">Transmembrane</keyword>
<name>D8U3Q1_VOLCA</name>
<dbReference type="GeneID" id="9622267"/>
<evidence type="ECO:0000256" key="1">
    <source>
        <dbReference type="SAM" id="Phobius"/>
    </source>
</evidence>
<gene>
    <name evidence="2" type="ORF">VOLCADRAFT_94026</name>
</gene>
<dbReference type="Proteomes" id="UP000001058">
    <property type="component" value="Unassembled WGS sequence"/>
</dbReference>
<sequence length="173" mass="19218">MSKKWKGGDAATRRPTHRKKAISDDLFMRVRVYAFVCDRKCSLFCQYVAVHVQCGPRALCPSIYGGSLGTGSLPYVHRNACIQVLKRNHAQVLFCEALTIKFVPCRSEFGYQVIMGSAIVAHVVEAFITLGICAKNKVSAGHTLGWFCIVMLIGYPGIHELKTRLKQAKQKQG</sequence>
<keyword evidence="1" id="KW-0472">Membrane</keyword>
<organism evidence="3">
    <name type="scientific">Volvox carteri f. nagariensis</name>
    <dbReference type="NCBI Taxonomy" id="3068"/>
    <lineage>
        <taxon>Eukaryota</taxon>
        <taxon>Viridiplantae</taxon>
        <taxon>Chlorophyta</taxon>
        <taxon>core chlorophytes</taxon>
        <taxon>Chlorophyceae</taxon>
        <taxon>CS clade</taxon>
        <taxon>Chlamydomonadales</taxon>
        <taxon>Volvocaceae</taxon>
        <taxon>Volvox</taxon>
    </lineage>
</organism>
<feature type="transmembrane region" description="Helical" evidence="1">
    <location>
        <begin position="109"/>
        <end position="132"/>
    </location>
</feature>
<evidence type="ECO:0000313" key="2">
    <source>
        <dbReference type="EMBL" id="EFJ45648.1"/>
    </source>
</evidence>
<dbReference type="AlphaFoldDB" id="D8U3Q1"/>
<protein>
    <submittedName>
        <fullName evidence="2">Uncharacterized protein</fullName>
    </submittedName>
</protein>
<keyword evidence="1" id="KW-1133">Transmembrane helix</keyword>
<dbReference type="InParanoid" id="D8U3Q1"/>
<keyword evidence="3" id="KW-1185">Reference proteome</keyword>
<evidence type="ECO:0000313" key="3">
    <source>
        <dbReference type="Proteomes" id="UP000001058"/>
    </source>
</evidence>
<feature type="transmembrane region" description="Helical" evidence="1">
    <location>
        <begin position="144"/>
        <end position="161"/>
    </location>
</feature>
<dbReference type="OrthoDB" id="529648at2759"/>
<dbReference type="InterPro" id="IPR028110">
    <property type="entry name" value="TMEM254"/>
</dbReference>